<reference evidence="2 3" key="1">
    <citation type="submission" date="2023-09" db="EMBL/GenBank/DDBJ databases">
        <authorList>
            <person name="Rey-Velasco X."/>
        </authorList>
    </citation>
    <scope>NUCLEOTIDE SEQUENCE [LARGE SCALE GENOMIC DNA]</scope>
    <source>
        <strain evidence="2 3">W311</strain>
    </source>
</reference>
<gene>
    <name evidence="2" type="ORF">RPR59_06790</name>
</gene>
<keyword evidence="3" id="KW-1185">Reference proteome</keyword>
<feature type="transmembrane region" description="Helical" evidence="1">
    <location>
        <begin position="20"/>
        <end position="42"/>
    </location>
</feature>
<keyword evidence="1" id="KW-0812">Transmembrane</keyword>
<dbReference type="Proteomes" id="UP001302249">
    <property type="component" value="Chromosome"/>
</dbReference>
<organism evidence="2 3">
    <name type="scientific">Stakelama saccharophila</name>
    <dbReference type="NCBI Taxonomy" id="3075605"/>
    <lineage>
        <taxon>Bacteria</taxon>
        <taxon>Pseudomonadati</taxon>
        <taxon>Pseudomonadota</taxon>
        <taxon>Alphaproteobacteria</taxon>
        <taxon>Sphingomonadales</taxon>
        <taxon>Sphingomonadaceae</taxon>
        <taxon>Stakelama</taxon>
    </lineage>
</organism>
<keyword evidence="1" id="KW-1133">Transmembrane helix</keyword>
<keyword evidence="1" id="KW-0472">Membrane</keyword>
<evidence type="ECO:0000256" key="1">
    <source>
        <dbReference type="SAM" id="Phobius"/>
    </source>
</evidence>
<protein>
    <submittedName>
        <fullName evidence="2">Uncharacterized protein</fullName>
    </submittedName>
</protein>
<sequence>MRTDRSHPLHSAEQDERLPLALGMAIAMLLSAVLWTGALIVIL</sequence>
<dbReference type="RefSeq" id="WP_313917989.1">
    <property type="nucleotide sequence ID" value="NZ_CP135076.1"/>
</dbReference>
<evidence type="ECO:0000313" key="2">
    <source>
        <dbReference type="EMBL" id="WNO54945.1"/>
    </source>
</evidence>
<name>A0ABZ0BCI8_9SPHN</name>
<proteinExistence type="predicted"/>
<dbReference type="EMBL" id="CP135076">
    <property type="protein sequence ID" value="WNO54945.1"/>
    <property type="molecule type" value="Genomic_DNA"/>
</dbReference>
<evidence type="ECO:0000313" key="3">
    <source>
        <dbReference type="Proteomes" id="UP001302249"/>
    </source>
</evidence>
<accession>A0ABZ0BCI8</accession>